<dbReference type="Pfam" id="PF02518">
    <property type="entry name" value="HATPase_c"/>
    <property type="match status" value="1"/>
</dbReference>
<dbReference type="GO" id="GO:0004673">
    <property type="term" value="F:protein histidine kinase activity"/>
    <property type="evidence" value="ECO:0007669"/>
    <property type="project" value="UniProtKB-EC"/>
</dbReference>
<dbReference type="InterPro" id="IPR008207">
    <property type="entry name" value="Sig_transdc_His_kin_Hpt_dom"/>
</dbReference>
<dbReference type="SUPFAM" id="SSF52172">
    <property type="entry name" value="CheY-like"/>
    <property type="match status" value="1"/>
</dbReference>
<dbReference type="GO" id="GO:0000160">
    <property type="term" value="P:phosphorelay signal transduction system"/>
    <property type="evidence" value="ECO:0007669"/>
    <property type="project" value="UniProtKB-KW"/>
</dbReference>
<keyword evidence="14" id="KW-1185">Reference proteome</keyword>
<evidence type="ECO:0000256" key="3">
    <source>
        <dbReference type="ARBA" id="ARBA00022553"/>
    </source>
</evidence>
<keyword evidence="9" id="KW-0175">Coiled coil</keyword>
<dbReference type="SUPFAM" id="SSF47226">
    <property type="entry name" value="Histidine-containing phosphotransfer domain, HPT domain"/>
    <property type="match status" value="1"/>
</dbReference>
<dbReference type="FunFam" id="3.30.565.10:FF:000016">
    <property type="entry name" value="Chemotaxis protein CheA, putative"/>
    <property type="match status" value="1"/>
</dbReference>
<dbReference type="SUPFAM" id="SSF55874">
    <property type="entry name" value="ATPase domain of HSP90 chaperone/DNA topoisomerase II/histidine kinase"/>
    <property type="match status" value="1"/>
</dbReference>
<dbReference type="PRINTS" id="PR00344">
    <property type="entry name" value="BCTRLSENSOR"/>
</dbReference>
<dbReference type="EC" id="2.7.13.3" evidence="2"/>
<dbReference type="Gene3D" id="3.40.50.2300">
    <property type="match status" value="1"/>
</dbReference>
<dbReference type="PROSITE" id="PS50109">
    <property type="entry name" value="HIS_KIN"/>
    <property type="match status" value="1"/>
</dbReference>
<keyword evidence="6" id="KW-0902">Two-component regulatory system</keyword>
<dbReference type="InterPro" id="IPR011006">
    <property type="entry name" value="CheY-like_superfamily"/>
</dbReference>
<feature type="modified residue" description="4-aspartylphosphate" evidence="8">
    <location>
        <position position="1145"/>
    </location>
</feature>
<dbReference type="Pfam" id="PF01627">
    <property type="entry name" value="Hpt"/>
    <property type="match status" value="1"/>
</dbReference>
<evidence type="ECO:0000256" key="2">
    <source>
        <dbReference type="ARBA" id="ARBA00012438"/>
    </source>
</evidence>
<dbReference type="KEGG" id="cep:Cri9333_4682"/>
<dbReference type="InterPro" id="IPR051315">
    <property type="entry name" value="Bact_Chemotaxis_CheA"/>
</dbReference>
<sequence length="1213" mass="135825">MITDESIQEQAYFYFQSEAPELLQVIEQEILTLLEDRSTAKIHNLMRAAHTMKGASANVGLEVIQTIAHSLEDVVKALYNPELVIDAKLQSLLLQGYECLREPLMLQLNGGTINKEQALNHSSAVFIQLEEKLGDFLSDPAQIPSSAELGFDVVQSIFEIGVQQRLENLSNAIAQAKSSEPTENSLSDIANLLRSEAEVFIGLAESFNLSGFGAIAQATITAIEAHPDQALNIAEIALANFKEGQQNILSGDRIDGGTPSEALQQLAGISSEAGEIPVNSQNVETELEQFREFIISDRFNTQNKLHQKLSQFYLKATRTCLGWFDHYENIPQSDLSLNLLVPQVLQQDTEDQETATQEAQTVAKYIDNWVSSFIDAIKDPNDSPTLGLYQKAALLTVNLAIAKFLYANQVTNLADYRNLPLLQILERRLIKAVKEYKNSPPLSDLEKNWLEQPLINTFILEEHSPEFSDAFSKEDTLIDEIWGSPSQSENSSIEISTAPEVVPFTEELKISEPNQTTNNVDQQREKHQVNHPTLPHQQNTSKTGNQFVRVELEELERINHLASNLLINQNRQIAQDENLQAAVNQLRANLKQHQQTINKLRDWSNKLLTLPANGIKNDSIIALEQLLLPNMQLAQLGNNQSTAFDTLELDRYTELYRLFITAIEETLQLETVTDTIDQITKQFSHTLERQQRLLSHMRNDMTAVQMLPIGEIFGRFSRMVEQLAIAKNKPVELKFSGSQVLVDKAIAEKLYEPLLHLVRNAFDHGIEAPENRVEQGKPKTGQIEIRAYHQGNQTIIEVRDDGKGLNFDSIRQRAVELNFISPEQINQISKSQLLDLIFEPGFSTARTISDLSGRGIGLDIVRNQLQSLKGSITVESQPQMGTIFSLQIPFSLTSAKFFVCQAGNFNYALLSESIVKIVLAKSEQIQVWEDKKILLYEQGYAKEQEQNTVAIPVYKLSDLINYNYFAKYSSLFKDKTAGIKSEQKSQTDNLQLFLLRGTTGLLALEIDQIIGEQELVIRPLGSAIATPNYIFGCSILGDGHLLLAIDGAVLLEHQVSPNNQSNLLSASNVSSKALPAGTANTVRELPPAVTFNPKTVLVVDDSLSHRQTLTLHLQKAGYHILQAQDGQEALEQLRKSSDISLVICDIEMPRMNGFEFLNHRTQDPELNKIPVMMLTSRNSEKHRLLALELGASAYLTKPYLQQELLNTITNLMK</sequence>
<evidence type="ECO:0000313" key="13">
    <source>
        <dbReference type="EMBL" id="AFZ15461.1"/>
    </source>
</evidence>
<dbReference type="Pfam" id="PF01584">
    <property type="entry name" value="CheW"/>
    <property type="match status" value="1"/>
</dbReference>
<dbReference type="eggNOG" id="COG0643">
    <property type="taxonomic scope" value="Bacteria"/>
</dbReference>
<dbReference type="InterPro" id="IPR003594">
    <property type="entry name" value="HATPase_dom"/>
</dbReference>
<dbReference type="Gene3D" id="1.20.120.160">
    <property type="entry name" value="HPT domain"/>
    <property type="match status" value="1"/>
</dbReference>
<evidence type="ECO:0000313" key="14">
    <source>
        <dbReference type="Proteomes" id="UP000010472"/>
    </source>
</evidence>
<dbReference type="InterPro" id="IPR004358">
    <property type="entry name" value="Sig_transdc_His_kin-like_C"/>
</dbReference>
<dbReference type="PANTHER" id="PTHR43395:SF1">
    <property type="entry name" value="CHEMOTAXIS PROTEIN CHEA"/>
    <property type="match status" value="1"/>
</dbReference>
<gene>
    <name evidence="13" type="ORF">Cri9333_4682</name>
</gene>
<dbReference type="PROSITE" id="PS50110">
    <property type="entry name" value="RESPONSE_REGULATORY"/>
    <property type="match status" value="1"/>
</dbReference>
<evidence type="ECO:0000256" key="1">
    <source>
        <dbReference type="ARBA" id="ARBA00000085"/>
    </source>
</evidence>
<dbReference type="SMART" id="SM00387">
    <property type="entry name" value="HATPase_c"/>
    <property type="match status" value="1"/>
</dbReference>
<dbReference type="SMART" id="SM00073">
    <property type="entry name" value="HPT"/>
    <property type="match status" value="1"/>
</dbReference>
<feature type="domain" description="Response regulatory" evidence="11">
    <location>
        <begin position="1095"/>
        <end position="1212"/>
    </location>
</feature>
<dbReference type="Proteomes" id="UP000010472">
    <property type="component" value="Chromosome"/>
</dbReference>
<keyword evidence="5 13" id="KW-0418">Kinase</keyword>
<evidence type="ECO:0000256" key="5">
    <source>
        <dbReference type="ARBA" id="ARBA00022777"/>
    </source>
</evidence>
<reference evidence="13 14" key="1">
    <citation type="submission" date="2012-06" db="EMBL/GenBank/DDBJ databases">
        <title>Finished chromosome of genome of Crinalium epipsammum PCC 9333.</title>
        <authorList>
            <consortium name="US DOE Joint Genome Institute"/>
            <person name="Gugger M."/>
            <person name="Coursin T."/>
            <person name="Rippka R."/>
            <person name="Tandeau De Marsac N."/>
            <person name="Huntemann M."/>
            <person name="Wei C.-L."/>
            <person name="Han J."/>
            <person name="Detter J.C."/>
            <person name="Han C."/>
            <person name="Tapia R."/>
            <person name="Davenport K."/>
            <person name="Daligault H."/>
            <person name="Erkkila T."/>
            <person name="Gu W."/>
            <person name="Munk A.C.C."/>
            <person name="Teshima H."/>
            <person name="Xu Y."/>
            <person name="Chain P."/>
            <person name="Chen A."/>
            <person name="Krypides N."/>
            <person name="Mavromatis K."/>
            <person name="Markowitz V."/>
            <person name="Szeto E."/>
            <person name="Ivanova N."/>
            <person name="Mikhailova N."/>
            <person name="Ovchinnikova G."/>
            <person name="Pagani I."/>
            <person name="Pati A."/>
            <person name="Goodwin L."/>
            <person name="Peters L."/>
            <person name="Pitluck S."/>
            <person name="Woyke T."/>
            <person name="Kerfeld C."/>
        </authorList>
    </citation>
    <scope>NUCLEOTIDE SEQUENCE [LARGE SCALE GENOMIC DNA]</scope>
    <source>
        <strain evidence="13 14">PCC 9333</strain>
    </source>
</reference>
<dbReference type="Pfam" id="PF00072">
    <property type="entry name" value="Response_reg"/>
    <property type="match status" value="1"/>
</dbReference>
<dbReference type="PROSITE" id="PS50894">
    <property type="entry name" value="HPT"/>
    <property type="match status" value="1"/>
</dbReference>
<dbReference type="AlphaFoldDB" id="K9W5I2"/>
<feature type="modified residue" description="Phosphohistidine" evidence="7">
    <location>
        <position position="50"/>
    </location>
</feature>
<dbReference type="CDD" id="cd00088">
    <property type="entry name" value="HPT"/>
    <property type="match status" value="1"/>
</dbReference>
<dbReference type="eggNOG" id="COG2198">
    <property type="taxonomic scope" value="Bacteria"/>
</dbReference>
<dbReference type="GO" id="GO:0006935">
    <property type="term" value="P:chemotaxis"/>
    <property type="evidence" value="ECO:0007669"/>
    <property type="project" value="InterPro"/>
</dbReference>
<dbReference type="Gene3D" id="2.30.30.40">
    <property type="entry name" value="SH3 Domains"/>
    <property type="match status" value="1"/>
</dbReference>
<dbReference type="InterPro" id="IPR002545">
    <property type="entry name" value="CheW-lke_dom"/>
</dbReference>
<evidence type="ECO:0000256" key="6">
    <source>
        <dbReference type="ARBA" id="ARBA00023012"/>
    </source>
</evidence>
<dbReference type="InterPro" id="IPR005467">
    <property type="entry name" value="His_kinase_dom"/>
</dbReference>
<dbReference type="eggNOG" id="COG0745">
    <property type="taxonomic scope" value="Bacteria"/>
</dbReference>
<evidence type="ECO:0000259" key="12">
    <source>
        <dbReference type="PROSITE" id="PS50894"/>
    </source>
</evidence>
<dbReference type="SMART" id="SM00448">
    <property type="entry name" value="REC"/>
    <property type="match status" value="1"/>
</dbReference>
<dbReference type="HOGENOM" id="CLU_000650_2_1_3"/>
<dbReference type="Gene3D" id="3.30.565.10">
    <property type="entry name" value="Histidine kinase-like ATPase, C-terminal domain"/>
    <property type="match status" value="1"/>
</dbReference>
<dbReference type="InterPro" id="IPR036641">
    <property type="entry name" value="HPT_dom_sf"/>
</dbReference>
<feature type="coiled-coil region" evidence="9">
    <location>
        <begin position="576"/>
        <end position="603"/>
    </location>
</feature>
<evidence type="ECO:0000256" key="8">
    <source>
        <dbReference type="PROSITE-ProRule" id="PRU00169"/>
    </source>
</evidence>
<dbReference type="EMBL" id="CP003620">
    <property type="protein sequence ID" value="AFZ15461.1"/>
    <property type="molecule type" value="Genomic_DNA"/>
</dbReference>
<feature type="domain" description="HPt" evidence="12">
    <location>
        <begin position="4"/>
        <end position="107"/>
    </location>
</feature>
<keyword evidence="4" id="KW-0808">Transferase</keyword>
<organism evidence="13 14">
    <name type="scientific">Crinalium epipsammum PCC 9333</name>
    <dbReference type="NCBI Taxonomy" id="1173022"/>
    <lineage>
        <taxon>Bacteria</taxon>
        <taxon>Bacillati</taxon>
        <taxon>Cyanobacteriota</taxon>
        <taxon>Cyanophyceae</taxon>
        <taxon>Gomontiellales</taxon>
        <taxon>Gomontiellaceae</taxon>
        <taxon>Crinalium</taxon>
    </lineage>
</organism>
<proteinExistence type="predicted"/>
<evidence type="ECO:0000259" key="10">
    <source>
        <dbReference type="PROSITE" id="PS50109"/>
    </source>
</evidence>
<feature type="domain" description="Histidine kinase" evidence="10">
    <location>
        <begin position="651"/>
        <end position="892"/>
    </location>
</feature>
<dbReference type="InterPro" id="IPR001789">
    <property type="entry name" value="Sig_transdc_resp-reg_receiver"/>
</dbReference>
<comment type="catalytic activity">
    <reaction evidence="1">
        <text>ATP + protein L-histidine = ADP + protein N-phospho-L-histidine.</text>
        <dbReference type="EC" id="2.7.13.3"/>
    </reaction>
</comment>
<evidence type="ECO:0000256" key="4">
    <source>
        <dbReference type="ARBA" id="ARBA00022679"/>
    </source>
</evidence>
<dbReference type="CDD" id="cd16916">
    <property type="entry name" value="HATPase_CheA-like"/>
    <property type="match status" value="1"/>
</dbReference>
<keyword evidence="3 8" id="KW-0597">Phosphoprotein</keyword>
<evidence type="ECO:0000256" key="7">
    <source>
        <dbReference type="PROSITE-ProRule" id="PRU00110"/>
    </source>
</evidence>
<dbReference type="InterPro" id="IPR036061">
    <property type="entry name" value="CheW-like_dom_sf"/>
</dbReference>
<dbReference type="PANTHER" id="PTHR43395">
    <property type="entry name" value="SENSOR HISTIDINE KINASE CHEA"/>
    <property type="match status" value="1"/>
</dbReference>
<dbReference type="RefSeq" id="WP_015205551.1">
    <property type="nucleotide sequence ID" value="NC_019753.1"/>
</dbReference>
<name>K9W5I2_9CYAN</name>
<dbReference type="STRING" id="1173022.Cri9333_4682"/>
<evidence type="ECO:0000259" key="11">
    <source>
        <dbReference type="PROSITE" id="PS50110"/>
    </source>
</evidence>
<protein>
    <recommendedName>
        <fullName evidence="2">histidine kinase</fullName>
        <ecNumber evidence="2">2.7.13.3</ecNumber>
    </recommendedName>
</protein>
<dbReference type="InterPro" id="IPR036890">
    <property type="entry name" value="HATPase_C_sf"/>
</dbReference>
<dbReference type="PATRIC" id="fig|1173022.3.peg.5056"/>
<accession>K9W5I2</accession>
<evidence type="ECO:0000256" key="9">
    <source>
        <dbReference type="SAM" id="Coils"/>
    </source>
</evidence>
<dbReference type="OrthoDB" id="291966at2"/>
<dbReference type="SUPFAM" id="SSF50341">
    <property type="entry name" value="CheW-like"/>
    <property type="match status" value="1"/>
</dbReference>